<evidence type="ECO:0000256" key="1">
    <source>
        <dbReference type="ARBA" id="ARBA00022723"/>
    </source>
</evidence>
<comment type="caution">
    <text evidence="5">The sequence shown here is derived from an EMBL/GenBank/DDBJ whole genome shotgun (WGS) entry which is preliminary data.</text>
</comment>
<evidence type="ECO:0000256" key="3">
    <source>
        <dbReference type="ARBA" id="ARBA00022833"/>
    </source>
</evidence>
<evidence type="ECO:0000259" key="4">
    <source>
        <dbReference type="Pfam" id="PF04500"/>
    </source>
</evidence>
<proteinExistence type="predicted"/>
<accession>A0AAU9TJK9</accession>
<keyword evidence="1" id="KW-0479">Metal-binding</keyword>
<keyword evidence="2" id="KW-0863">Zinc-finger</keyword>
<evidence type="ECO:0000313" key="5">
    <source>
        <dbReference type="EMBL" id="CAH2085710.1"/>
    </source>
</evidence>
<organism evidence="5 6">
    <name type="scientific">Euphydryas editha</name>
    <name type="common">Edith's checkerspot</name>
    <dbReference type="NCBI Taxonomy" id="104508"/>
    <lineage>
        <taxon>Eukaryota</taxon>
        <taxon>Metazoa</taxon>
        <taxon>Ecdysozoa</taxon>
        <taxon>Arthropoda</taxon>
        <taxon>Hexapoda</taxon>
        <taxon>Insecta</taxon>
        <taxon>Pterygota</taxon>
        <taxon>Neoptera</taxon>
        <taxon>Endopterygota</taxon>
        <taxon>Lepidoptera</taxon>
        <taxon>Glossata</taxon>
        <taxon>Ditrysia</taxon>
        <taxon>Papilionoidea</taxon>
        <taxon>Nymphalidae</taxon>
        <taxon>Nymphalinae</taxon>
        <taxon>Euphydryas</taxon>
    </lineage>
</organism>
<dbReference type="Pfam" id="PF04500">
    <property type="entry name" value="FLYWCH"/>
    <property type="match status" value="1"/>
</dbReference>
<sequence>MFNNKKSWRCSLRTWGLIFATNKDGKRLAVFEGYTYYASDRLRAEITCSMWRCTKGYPCKARFKATPDGEVIRVTTLQHTHPPPLIEIQNGIIRKISKKELYIRHNYYDTDITYE</sequence>
<keyword evidence="3" id="KW-0862">Zinc</keyword>
<dbReference type="EMBL" id="CAKOGL010000004">
    <property type="protein sequence ID" value="CAH2085710.1"/>
    <property type="molecule type" value="Genomic_DNA"/>
</dbReference>
<protein>
    <recommendedName>
        <fullName evidence="4">FLYWCH-type domain-containing protein</fullName>
    </recommendedName>
</protein>
<dbReference type="Proteomes" id="UP001153954">
    <property type="component" value="Unassembled WGS sequence"/>
</dbReference>
<name>A0AAU9TJK9_EUPED</name>
<evidence type="ECO:0000256" key="2">
    <source>
        <dbReference type="ARBA" id="ARBA00022771"/>
    </source>
</evidence>
<dbReference type="InterPro" id="IPR007588">
    <property type="entry name" value="Znf_FLYWCH"/>
</dbReference>
<dbReference type="Gene3D" id="2.20.25.240">
    <property type="match status" value="1"/>
</dbReference>
<reference evidence="5" key="1">
    <citation type="submission" date="2022-03" db="EMBL/GenBank/DDBJ databases">
        <authorList>
            <person name="Tunstrom K."/>
        </authorList>
    </citation>
    <scope>NUCLEOTIDE SEQUENCE</scope>
</reference>
<feature type="domain" description="FLYWCH-type" evidence="4">
    <location>
        <begin position="19"/>
        <end position="81"/>
    </location>
</feature>
<evidence type="ECO:0000313" key="6">
    <source>
        <dbReference type="Proteomes" id="UP001153954"/>
    </source>
</evidence>
<dbReference type="GO" id="GO:0008270">
    <property type="term" value="F:zinc ion binding"/>
    <property type="evidence" value="ECO:0007669"/>
    <property type="project" value="UniProtKB-KW"/>
</dbReference>
<dbReference type="AlphaFoldDB" id="A0AAU9TJK9"/>
<gene>
    <name evidence="5" type="ORF">EEDITHA_LOCUS2158</name>
</gene>
<keyword evidence="6" id="KW-1185">Reference proteome</keyword>